<dbReference type="Pfam" id="PF17099">
    <property type="entry name" value="TrpP"/>
    <property type="match status" value="1"/>
</dbReference>
<keyword evidence="3" id="KW-1185">Reference proteome</keyword>
<dbReference type="AlphaFoldDB" id="A0A220TY00"/>
<proteinExistence type="predicted"/>
<accession>A0A220TY00</accession>
<evidence type="ECO:0000313" key="3">
    <source>
        <dbReference type="Proteomes" id="UP000198312"/>
    </source>
</evidence>
<dbReference type="Proteomes" id="UP000198312">
    <property type="component" value="Chromosome"/>
</dbReference>
<keyword evidence="1" id="KW-1133">Transmembrane helix</keyword>
<evidence type="ECO:0000256" key="1">
    <source>
        <dbReference type="SAM" id="Phobius"/>
    </source>
</evidence>
<feature type="transmembrane region" description="Helical" evidence="1">
    <location>
        <begin position="6"/>
        <end position="28"/>
    </location>
</feature>
<sequence>MNTRVLIILSLFVGIGAVLHTVVPAMLFGMKPDMLLSMMFLGIMLFPKLKYVIIVSIVTGVVSALTTLAPGGQIANLIDKPITGLLFFGLFLLIKNMVNEKIGAPILTGIGTIISGSIFLFSALYIVGLMDGIFTVLFLTIVLPTATVNAIVMIVVYPIVQKIMKRSQPITV</sequence>
<dbReference type="RefSeq" id="WP_089060141.1">
    <property type="nucleotide sequence ID" value="NZ_CP022315.1"/>
</dbReference>
<dbReference type="OrthoDB" id="2243651at2"/>
<dbReference type="KEGG" id="vil:CFK37_00890"/>
<name>A0A220TY00_9BACI</name>
<gene>
    <name evidence="2" type="ORF">CFK37_00890</name>
</gene>
<organism evidence="2 3">
    <name type="scientific">Virgibacillus phasianinus</name>
    <dbReference type="NCBI Taxonomy" id="2017483"/>
    <lineage>
        <taxon>Bacteria</taxon>
        <taxon>Bacillati</taxon>
        <taxon>Bacillota</taxon>
        <taxon>Bacilli</taxon>
        <taxon>Bacillales</taxon>
        <taxon>Bacillaceae</taxon>
        <taxon>Virgibacillus</taxon>
    </lineage>
</organism>
<dbReference type="InterPro" id="IPR031360">
    <property type="entry name" value="TrpP"/>
</dbReference>
<feature type="transmembrane region" description="Helical" evidence="1">
    <location>
        <begin position="106"/>
        <end position="127"/>
    </location>
</feature>
<evidence type="ECO:0000313" key="2">
    <source>
        <dbReference type="EMBL" id="ASK60864.1"/>
    </source>
</evidence>
<feature type="transmembrane region" description="Helical" evidence="1">
    <location>
        <begin position="74"/>
        <end position="94"/>
    </location>
</feature>
<feature type="transmembrane region" description="Helical" evidence="1">
    <location>
        <begin position="133"/>
        <end position="160"/>
    </location>
</feature>
<protein>
    <submittedName>
        <fullName evidence="2">Tryptophan transporter</fullName>
    </submittedName>
</protein>
<keyword evidence="1" id="KW-0812">Transmembrane</keyword>
<reference evidence="2 3" key="1">
    <citation type="submission" date="2017-07" db="EMBL/GenBank/DDBJ databases">
        <title>Virgibacillus sp. LM2416.</title>
        <authorList>
            <person name="Tak E.J."/>
            <person name="Bae J.-W."/>
        </authorList>
    </citation>
    <scope>NUCLEOTIDE SEQUENCE [LARGE SCALE GENOMIC DNA]</scope>
    <source>
        <strain evidence="2 3">LM2416</strain>
    </source>
</reference>
<dbReference type="EMBL" id="CP022315">
    <property type="protein sequence ID" value="ASK60864.1"/>
    <property type="molecule type" value="Genomic_DNA"/>
</dbReference>
<keyword evidence="1" id="KW-0472">Membrane</keyword>
<feature type="transmembrane region" description="Helical" evidence="1">
    <location>
        <begin position="49"/>
        <end position="68"/>
    </location>
</feature>